<gene>
    <name evidence="2" type="ORF">KAOT1_17458</name>
</gene>
<dbReference type="STRING" id="391587.KAOT1_17458"/>
<dbReference type="AlphaFoldDB" id="A9DSS0"/>
<dbReference type="HOGENOM" id="CLU_200636_0_0_10"/>
<feature type="transmembrane region" description="Helical" evidence="1">
    <location>
        <begin position="36"/>
        <end position="54"/>
    </location>
</feature>
<evidence type="ECO:0000313" key="3">
    <source>
        <dbReference type="Proteomes" id="UP000002945"/>
    </source>
</evidence>
<name>A9DSS0_9FLAO</name>
<dbReference type="Proteomes" id="UP000002945">
    <property type="component" value="Unassembled WGS sequence"/>
</dbReference>
<accession>A9DSS0</accession>
<dbReference type="OrthoDB" id="1467828at2"/>
<dbReference type="EMBL" id="ABIB01000003">
    <property type="protein sequence ID" value="EDP96973.1"/>
    <property type="molecule type" value="Genomic_DNA"/>
</dbReference>
<dbReference type="eggNOG" id="ENOG50330VJ">
    <property type="taxonomic scope" value="Bacteria"/>
</dbReference>
<keyword evidence="3" id="KW-1185">Reference proteome</keyword>
<reference evidence="2 3" key="1">
    <citation type="journal article" date="2011" name="J. Bacteriol.">
        <title>Genome sequence of the algicidal bacterium Kordia algicida OT-1.</title>
        <authorList>
            <person name="Lee H.S."/>
            <person name="Kang S.G."/>
            <person name="Kwon K.K."/>
            <person name="Lee J.H."/>
            <person name="Kim S.J."/>
        </authorList>
    </citation>
    <scope>NUCLEOTIDE SEQUENCE [LARGE SCALE GENOMIC DNA]</scope>
    <source>
        <strain evidence="2 3">OT-1</strain>
    </source>
</reference>
<dbReference type="Pfam" id="PF19868">
    <property type="entry name" value="DUF6341"/>
    <property type="match status" value="1"/>
</dbReference>
<keyword evidence="1" id="KW-0812">Transmembrane</keyword>
<protein>
    <recommendedName>
        <fullName evidence="4">Uracil phosphoribosyltransferase</fullName>
    </recommendedName>
</protein>
<evidence type="ECO:0000256" key="1">
    <source>
        <dbReference type="SAM" id="Phobius"/>
    </source>
</evidence>
<organism evidence="2 3">
    <name type="scientific">Kordia algicida OT-1</name>
    <dbReference type="NCBI Taxonomy" id="391587"/>
    <lineage>
        <taxon>Bacteria</taxon>
        <taxon>Pseudomonadati</taxon>
        <taxon>Bacteroidota</taxon>
        <taxon>Flavobacteriia</taxon>
        <taxon>Flavobacteriales</taxon>
        <taxon>Flavobacteriaceae</taxon>
        <taxon>Kordia</taxon>
    </lineage>
</organism>
<evidence type="ECO:0000313" key="2">
    <source>
        <dbReference type="EMBL" id="EDP96973.1"/>
    </source>
</evidence>
<dbReference type="RefSeq" id="WP_007096026.1">
    <property type="nucleotide sequence ID" value="NZ_CP142125.1"/>
</dbReference>
<sequence length="75" mass="8841">MKDLFEGIAYLFEEVLFAPFNAMRELELENWTVANTVNWLFMIIGAVAMVYWVMQLKKFNDNNEESKDVTAHSYL</sequence>
<evidence type="ECO:0008006" key="4">
    <source>
        <dbReference type="Google" id="ProtNLM"/>
    </source>
</evidence>
<comment type="caution">
    <text evidence="2">The sequence shown here is derived from an EMBL/GenBank/DDBJ whole genome shotgun (WGS) entry which is preliminary data.</text>
</comment>
<keyword evidence="1" id="KW-0472">Membrane</keyword>
<dbReference type="InterPro" id="IPR045922">
    <property type="entry name" value="DUF6341"/>
</dbReference>
<proteinExistence type="predicted"/>
<keyword evidence="1" id="KW-1133">Transmembrane helix</keyword>